<dbReference type="PANTHER" id="PTHR10182">
    <property type="entry name" value="CALCIUM-BINDING PROTEIN 39-RELATED"/>
    <property type="match status" value="1"/>
</dbReference>
<dbReference type="InterPro" id="IPR016024">
    <property type="entry name" value="ARM-type_fold"/>
</dbReference>
<dbReference type="GO" id="GO:0035556">
    <property type="term" value="P:intracellular signal transduction"/>
    <property type="evidence" value="ECO:0007669"/>
    <property type="project" value="TreeGrafter"/>
</dbReference>
<dbReference type="OrthoDB" id="609103at2759"/>
<accession>A0A1Y2FNF5</accession>
<evidence type="ECO:0000256" key="1">
    <source>
        <dbReference type="ARBA" id="ARBA00011012"/>
    </source>
</evidence>
<protein>
    <submittedName>
        <fullName evidence="2">Mo25-PA</fullName>
    </submittedName>
</protein>
<dbReference type="OMA" id="AYDHKES"/>
<dbReference type="RefSeq" id="XP_040726970.1">
    <property type="nucleotide sequence ID" value="XM_040868747.1"/>
</dbReference>
<dbReference type="PANTHER" id="PTHR10182:SF3">
    <property type="entry name" value="PROTEIN MO25"/>
    <property type="match status" value="1"/>
</dbReference>
<keyword evidence="3" id="KW-1185">Reference proteome</keyword>
<comment type="caution">
    <text evidence="2">The sequence shown here is derived from an EMBL/GenBank/DDBJ whole genome shotgun (WGS) entry which is preliminary data.</text>
</comment>
<dbReference type="EMBL" id="MCFI01000004">
    <property type="protein sequence ID" value="ORY85488.1"/>
    <property type="molecule type" value="Genomic_DNA"/>
</dbReference>
<dbReference type="Pfam" id="PF08569">
    <property type="entry name" value="Mo25"/>
    <property type="match status" value="1"/>
</dbReference>
<name>A0A1Y2FNF5_PROLT</name>
<dbReference type="STRING" id="56484.A0A1Y2FNF5"/>
<dbReference type="Gene3D" id="1.25.10.10">
    <property type="entry name" value="Leucine-rich Repeat Variant"/>
    <property type="match status" value="1"/>
</dbReference>
<dbReference type="SUPFAM" id="SSF48371">
    <property type="entry name" value="ARM repeat"/>
    <property type="match status" value="1"/>
</dbReference>
<reference evidence="2 3" key="1">
    <citation type="submission" date="2016-07" db="EMBL/GenBank/DDBJ databases">
        <title>Pervasive Adenine N6-methylation of Active Genes in Fungi.</title>
        <authorList>
            <consortium name="DOE Joint Genome Institute"/>
            <person name="Mondo S.J."/>
            <person name="Dannebaum R.O."/>
            <person name="Kuo R.C."/>
            <person name="Labutti K."/>
            <person name="Haridas S."/>
            <person name="Kuo A."/>
            <person name="Salamov A."/>
            <person name="Ahrendt S.R."/>
            <person name="Lipzen A."/>
            <person name="Sullivan W."/>
            <person name="Andreopoulos W.B."/>
            <person name="Clum A."/>
            <person name="Lindquist E."/>
            <person name="Daum C."/>
            <person name="Ramamoorthy G.K."/>
            <person name="Gryganskyi A."/>
            <person name="Culley D."/>
            <person name="Magnuson J.K."/>
            <person name="James T.Y."/>
            <person name="O'Malley M.A."/>
            <person name="Stajich J.E."/>
            <person name="Spatafora J.W."/>
            <person name="Visel A."/>
            <person name="Grigoriev I.V."/>
        </authorList>
    </citation>
    <scope>NUCLEOTIDE SEQUENCE [LARGE SCALE GENOMIC DNA]</scope>
    <source>
        <strain evidence="2 3">12-1054</strain>
    </source>
</reference>
<dbReference type="InterPro" id="IPR013878">
    <property type="entry name" value="Mo25"/>
</dbReference>
<dbReference type="GO" id="GO:0043539">
    <property type="term" value="F:protein serine/threonine kinase activator activity"/>
    <property type="evidence" value="ECO:0007669"/>
    <property type="project" value="TreeGrafter"/>
</dbReference>
<comment type="similarity">
    <text evidence="1">Belongs to the Mo25 family.</text>
</comment>
<proteinExistence type="inferred from homology"/>
<dbReference type="AlphaFoldDB" id="A0A1Y2FNF5"/>
<dbReference type="GeneID" id="63785346"/>
<gene>
    <name evidence="2" type="ORF">BCR37DRAFT_377165</name>
</gene>
<dbReference type="Proteomes" id="UP000193685">
    <property type="component" value="Unassembled WGS sequence"/>
</dbReference>
<sequence length="342" mass="39660">MAFLFRSRSKAPSPADLVLSSRSYILKLDHPVQGKLAREEITKLLTQMKQVYFGDADSEPRPDDMTQLAQQIYLTDLLPLCIQHLHRFEFEARKDVVALFNALLRRQIADRWLTVEYLAPKEDVIIGLSRSYRKPETALQCGQILRECLKHERLAHVLLFPTANAPGQFASGAEAWHYFSYIEHATFDIASDAFSTFKDLVTRHKQIAALFLQEYYAPFMEQYLGLLTSSNYVWKRQSLKLLGEILLDRSNYNVMSLYIQSTDNLKLMMNLLRDRSAHIQFEAFHVFKVFVANPNKTAGVRDILVKNKEKLVAYLTDFHNDRKEDEQFADEKRFIISTIKAL</sequence>
<dbReference type="InterPro" id="IPR011989">
    <property type="entry name" value="ARM-like"/>
</dbReference>
<evidence type="ECO:0000313" key="3">
    <source>
        <dbReference type="Proteomes" id="UP000193685"/>
    </source>
</evidence>
<organism evidence="2 3">
    <name type="scientific">Protomyces lactucae-debilis</name>
    <dbReference type="NCBI Taxonomy" id="2754530"/>
    <lineage>
        <taxon>Eukaryota</taxon>
        <taxon>Fungi</taxon>
        <taxon>Dikarya</taxon>
        <taxon>Ascomycota</taxon>
        <taxon>Taphrinomycotina</taxon>
        <taxon>Taphrinomycetes</taxon>
        <taxon>Taphrinales</taxon>
        <taxon>Protomycetaceae</taxon>
        <taxon>Protomyces</taxon>
    </lineage>
</organism>
<evidence type="ECO:0000313" key="2">
    <source>
        <dbReference type="EMBL" id="ORY85488.1"/>
    </source>
</evidence>